<dbReference type="EMBL" id="DWWS01000054">
    <property type="protein sequence ID" value="HJC25043.1"/>
    <property type="molecule type" value="Genomic_DNA"/>
</dbReference>
<dbReference type="Gene3D" id="3.90.1150.10">
    <property type="entry name" value="Aspartate Aminotransferase, domain 1"/>
    <property type="match status" value="1"/>
</dbReference>
<dbReference type="SUPFAM" id="SSF53383">
    <property type="entry name" value="PLP-dependent transferases"/>
    <property type="match status" value="1"/>
</dbReference>
<comment type="cofactor">
    <cofactor evidence="1">
        <name>pyridoxal 5'-phosphate</name>
        <dbReference type="ChEBI" id="CHEBI:597326"/>
    </cofactor>
</comment>
<evidence type="ECO:0000256" key="3">
    <source>
        <dbReference type="ARBA" id="ARBA00022898"/>
    </source>
</evidence>
<gene>
    <name evidence="5" type="ORF">H9761_15310</name>
</gene>
<evidence type="ECO:0000259" key="4">
    <source>
        <dbReference type="Pfam" id="PF01212"/>
    </source>
</evidence>
<dbReference type="InterPro" id="IPR015422">
    <property type="entry name" value="PyrdxlP-dep_Trfase_small"/>
</dbReference>
<reference evidence="5" key="2">
    <citation type="submission" date="2021-04" db="EMBL/GenBank/DDBJ databases">
        <authorList>
            <person name="Gilroy R."/>
        </authorList>
    </citation>
    <scope>NUCLEOTIDE SEQUENCE</scope>
    <source>
        <strain evidence="5">USAMLcec2-132</strain>
    </source>
</reference>
<protein>
    <submittedName>
        <fullName evidence="5">Low specificity L-threonine aldolase</fullName>
    </submittedName>
</protein>
<dbReference type="Proteomes" id="UP000823891">
    <property type="component" value="Unassembled WGS sequence"/>
</dbReference>
<evidence type="ECO:0000256" key="1">
    <source>
        <dbReference type="ARBA" id="ARBA00001933"/>
    </source>
</evidence>
<evidence type="ECO:0000256" key="2">
    <source>
        <dbReference type="ARBA" id="ARBA00006966"/>
    </source>
</evidence>
<comment type="similarity">
    <text evidence="2">Belongs to the threonine aldolase family.</text>
</comment>
<dbReference type="GO" id="GO:0006520">
    <property type="term" value="P:amino acid metabolic process"/>
    <property type="evidence" value="ECO:0007669"/>
    <property type="project" value="InterPro"/>
</dbReference>
<name>A0A9D2NHP9_9FIRM</name>
<feature type="domain" description="Aromatic amino acid beta-eliminating lyase/threonine aldolase" evidence="4">
    <location>
        <begin position="19"/>
        <end position="293"/>
    </location>
</feature>
<dbReference type="PANTHER" id="PTHR48097">
    <property type="entry name" value="L-THREONINE ALDOLASE-RELATED"/>
    <property type="match status" value="1"/>
</dbReference>
<organism evidence="5 6">
    <name type="scientific">Candidatus Eisenbergiella merdavium</name>
    <dbReference type="NCBI Taxonomy" id="2838551"/>
    <lineage>
        <taxon>Bacteria</taxon>
        <taxon>Bacillati</taxon>
        <taxon>Bacillota</taxon>
        <taxon>Clostridia</taxon>
        <taxon>Lachnospirales</taxon>
        <taxon>Lachnospiraceae</taxon>
        <taxon>Eisenbergiella</taxon>
    </lineage>
</organism>
<accession>A0A9D2NHP9</accession>
<evidence type="ECO:0000313" key="6">
    <source>
        <dbReference type="Proteomes" id="UP000823891"/>
    </source>
</evidence>
<dbReference type="AlphaFoldDB" id="A0A9D2NHP9"/>
<dbReference type="Gene3D" id="3.40.640.10">
    <property type="entry name" value="Type I PLP-dependent aspartate aminotransferase-like (Major domain)"/>
    <property type="match status" value="1"/>
</dbReference>
<keyword evidence="3" id="KW-0663">Pyridoxal phosphate</keyword>
<dbReference type="GO" id="GO:0016829">
    <property type="term" value="F:lyase activity"/>
    <property type="evidence" value="ECO:0007669"/>
    <property type="project" value="InterPro"/>
</dbReference>
<evidence type="ECO:0000313" key="5">
    <source>
        <dbReference type="EMBL" id="HJC25043.1"/>
    </source>
</evidence>
<reference evidence="5" key="1">
    <citation type="journal article" date="2021" name="PeerJ">
        <title>Extensive microbial diversity within the chicken gut microbiome revealed by metagenomics and culture.</title>
        <authorList>
            <person name="Gilroy R."/>
            <person name="Ravi A."/>
            <person name="Getino M."/>
            <person name="Pursley I."/>
            <person name="Horton D.L."/>
            <person name="Alikhan N.F."/>
            <person name="Baker D."/>
            <person name="Gharbi K."/>
            <person name="Hall N."/>
            <person name="Watson M."/>
            <person name="Adriaenssens E.M."/>
            <person name="Foster-Nyarko E."/>
            <person name="Jarju S."/>
            <person name="Secka A."/>
            <person name="Antonio M."/>
            <person name="Oren A."/>
            <person name="Chaudhuri R.R."/>
            <person name="La Ragione R."/>
            <person name="Hildebrand F."/>
            <person name="Pallen M.J."/>
        </authorList>
    </citation>
    <scope>NUCLEOTIDE SEQUENCE</scope>
    <source>
        <strain evidence="5">USAMLcec2-132</strain>
    </source>
</reference>
<dbReference type="InterPro" id="IPR015424">
    <property type="entry name" value="PyrdxlP-dep_Trfase"/>
</dbReference>
<dbReference type="PANTHER" id="PTHR48097:SF5">
    <property type="entry name" value="LOW SPECIFICITY L-THREONINE ALDOLASE"/>
    <property type="match status" value="1"/>
</dbReference>
<dbReference type="InterPro" id="IPR015421">
    <property type="entry name" value="PyrdxlP-dep_Trfase_major"/>
</dbReference>
<dbReference type="Pfam" id="PF01212">
    <property type="entry name" value="Beta_elim_lyase"/>
    <property type="match status" value="1"/>
</dbReference>
<sequence>MILFQCDYNEGCHPRVMEKLLETNPEQTVGYGEDEHCARAAGLIRKACGDDTLAVHFLVGGTQTNTTVIAAALRSHQGVIAAQTGHINVHETGAIEASGHKVLALAHRDGKISASQVAELCEMHLHDASFEHTVQPKMVYISNPTEYGTIYTRKELEALHEVCRSYGLYLFLDGARLGYGLAAADNELDLPFLARCCDVFYIGGTKVGALFGEAVVISNDELKKDFRYHIKQRGGMLAKGRLLGVQFEALFEDGLYLEISRHADRLADQLREAFKQAGFPMLVESRTNQIFPVMPDAVLEELGRDYGFSYQERVDETHSAVRFCTSWATKEENTDRLIADLKRLAQAV</sequence>
<dbReference type="InterPro" id="IPR001597">
    <property type="entry name" value="ArAA_b-elim_lyase/Thr_aldolase"/>
</dbReference>
<proteinExistence type="inferred from homology"/>
<comment type="caution">
    <text evidence="5">The sequence shown here is derived from an EMBL/GenBank/DDBJ whole genome shotgun (WGS) entry which is preliminary data.</text>
</comment>